<evidence type="ECO:0000313" key="8">
    <source>
        <dbReference type="EMBL" id="CAG9562954.1"/>
    </source>
</evidence>
<evidence type="ECO:0000259" key="7">
    <source>
        <dbReference type="Pfam" id="PF00884"/>
    </source>
</evidence>
<comment type="similarity">
    <text evidence="2">Belongs to the sulfatase family.</text>
</comment>
<dbReference type="PROSITE" id="PS00523">
    <property type="entry name" value="SULFATASE_1"/>
    <property type="match status" value="1"/>
</dbReference>
<dbReference type="AlphaFoldDB" id="A0A8J2QHD2"/>
<dbReference type="EMBL" id="CAKASE010000049">
    <property type="protein sequence ID" value="CAG9562954.1"/>
    <property type="molecule type" value="Genomic_DNA"/>
</dbReference>
<dbReference type="PANTHER" id="PTHR45953:SF1">
    <property type="entry name" value="IDURONATE 2-SULFATASE"/>
    <property type="match status" value="1"/>
</dbReference>
<dbReference type="InterPro" id="IPR000917">
    <property type="entry name" value="Sulfatase_N"/>
</dbReference>
<dbReference type="Proteomes" id="UP000789524">
    <property type="component" value="Unassembled WGS sequence"/>
</dbReference>
<reference evidence="8" key="1">
    <citation type="submission" date="2021-09" db="EMBL/GenBank/DDBJ databases">
        <authorList>
            <person name="Martin H S."/>
        </authorList>
    </citation>
    <scope>NUCLEOTIDE SEQUENCE</scope>
</reference>
<keyword evidence="4" id="KW-0732">Signal</keyword>
<keyword evidence="6" id="KW-0106">Calcium</keyword>
<dbReference type="Pfam" id="PF00884">
    <property type="entry name" value="Sulfatase"/>
    <property type="match status" value="1"/>
</dbReference>
<comment type="cofactor">
    <cofactor evidence="1">
        <name>Ca(2+)</name>
        <dbReference type="ChEBI" id="CHEBI:29108"/>
    </cofactor>
</comment>
<feature type="domain" description="Sulfatase N-terminal" evidence="7">
    <location>
        <begin position="10"/>
        <end position="332"/>
    </location>
</feature>
<protein>
    <submittedName>
        <fullName evidence="8">(African queen) hypothetical protein</fullName>
    </submittedName>
</protein>
<evidence type="ECO:0000256" key="2">
    <source>
        <dbReference type="ARBA" id="ARBA00008779"/>
    </source>
</evidence>
<accession>A0A8J2QHD2</accession>
<gene>
    <name evidence="8" type="ORF">DCHRY22_LOCUS4212</name>
</gene>
<dbReference type="Gene3D" id="3.40.720.10">
    <property type="entry name" value="Alkaline Phosphatase, subunit A"/>
    <property type="match status" value="1"/>
</dbReference>
<evidence type="ECO:0000256" key="1">
    <source>
        <dbReference type="ARBA" id="ARBA00001913"/>
    </source>
</evidence>
<dbReference type="GO" id="GO:0004423">
    <property type="term" value="F:iduronate-2-sulfatase activity"/>
    <property type="evidence" value="ECO:0007669"/>
    <property type="project" value="InterPro"/>
</dbReference>
<evidence type="ECO:0000256" key="4">
    <source>
        <dbReference type="ARBA" id="ARBA00022729"/>
    </source>
</evidence>
<evidence type="ECO:0000256" key="5">
    <source>
        <dbReference type="ARBA" id="ARBA00022801"/>
    </source>
</evidence>
<dbReference type="GO" id="GO:0046872">
    <property type="term" value="F:metal ion binding"/>
    <property type="evidence" value="ECO:0007669"/>
    <property type="project" value="UniProtKB-KW"/>
</dbReference>
<keyword evidence="9" id="KW-1185">Reference proteome</keyword>
<name>A0A8J2QHD2_9NEOP</name>
<dbReference type="PANTHER" id="PTHR45953">
    <property type="entry name" value="IDURONATE 2-SULFATASE"/>
    <property type="match status" value="1"/>
</dbReference>
<dbReference type="PROSITE" id="PS00149">
    <property type="entry name" value="SULFATASE_2"/>
    <property type="match status" value="1"/>
</dbReference>
<keyword evidence="3" id="KW-0479">Metal-binding</keyword>
<dbReference type="InterPro" id="IPR024607">
    <property type="entry name" value="Sulfatase_CS"/>
</dbReference>
<dbReference type="OrthoDB" id="96314at2759"/>
<evidence type="ECO:0000313" key="9">
    <source>
        <dbReference type="Proteomes" id="UP000789524"/>
    </source>
</evidence>
<dbReference type="CDD" id="cd16030">
    <property type="entry name" value="iduronate-2-sulfatase"/>
    <property type="match status" value="1"/>
</dbReference>
<organism evidence="8 9">
    <name type="scientific">Danaus chrysippus</name>
    <name type="common">African queen</name>
    <dbReference type="NCBI Taxonomy" id="151541"/>
    <lineage>
        <taxon>Eukaryota</taxon>
        <taxon>Metazoa</taxon>
        <taxon>Ecdysozoa</taxon>
        <taxon>Arthropoda</taxon>
        <taxon>Hexapoda</taxon>
        <taxon>Insecta</taxon>
        <taxon>Pterygota</taxon>
        <taxon>Neoptera</taxon>
        <taxon>Endopterygota</taxon>
        <taxon>Lepidoptera</taxon>
        <taxon>Glossata</taxon>
        <taxon>Ditrysia</taxon>
        <taxon>Papilionoidea</taxon>
        <taxon>Nymphalidae</taxon>
        <taxon>Danainae</taxon>
        <taxon>Danaini</taxon>
        <taxon>Danaina</taxon>
        <taxon>Danaus</taxon>
        <taxon>Anosia</taxon>
    </lineage>
</organism>
<keyword evidence="5" id="KW-0378">Hydrolase</keyword>
<dbReference type="InterPro" id="IPR017850">
    <property type="entry name" value="Alkaline_phosphatase_core_sf"/>
</dbReference>
<dbReference type="GO" id="GO:0005737">
    <property type="term" value="C:cytoplasm"/>
    <property type="evidence" value="ECO:0007669"/>
    <property type="project" value="TreeGrafter"/>
</dbReference>
<evidence type="ECO:0000256" key="3">
    <source>
        <dbReference type="ARBA" id="ARBA00022723"/>
    </source>
</evidence>
<dbReference type="InterPro" id="IPR035874">
    <property type="entry name" value="IDS"/>
</dbReference>
<evidence type="ECO:0000256" key="6">
    <source>
        <dbReference type="ARBA" id="ARBA00022837"/>
    </source>
</evidence>
<proteinExistence type="inferred from homology"/>
<dbReference type="SUPFAM" id="SSF53649">
    <property type="entry name" value="Alkaline phosphatase-like"/>
    <property type="match status" value="1"/>
</dbReference>
<sequence>MRYLSEEVYLPNFQKLAAKGITFQKAFAQQALCAPSRNSILTGRRPDELRLYDFYNYWRDTVGNFSTFPQIFKENGYDTYSAGKIFHPGKSSNFTDDYPYSWTVKPYHPPTEKYKDDALCKDRHSKILHKNLICPVNVKEQPDNTLPDLETLKYSIDIIKNRNQTKPFLLAVGFHKPHIPLKYPHKYLKNVPISSVNPPHVSTIPENLPLVSWHPWTDVRRRDDIKKLNLTFPFGIMPPKWTLKIRQSYYAASLYIDDLLGKLISHVNHSNTIIVVTSDHGWSLGENGLWAKYSNFDVALKVPLIFKIPGYKPKVVTKPVELVDIYPTLLEVGLNIFVPKCKNNDKSNLCSSGKSLVHLMSNKHNKRSFAISQYPRPQEQPTINSDKPKLKDIKIMGYSIRTEKYRYTEWISFNNTHFTRNWNKIHGIELYNHVCDDEESNNLYLVPYYQDIKKQLSELLRSTVNYI</sequence>
<comment type="caution">
    <text evidence="8">The sequence shown here is derived from an EMBL/GenBank/DDBJ whole genome shotgun (WGS) entry which is preliminary data.</text>
</comment>